<comment type="similarity">
    <text evidence="3 4 5">Belongs to the NDK family.</text>
</comment>
<evidence type="ECO:0000256" key="1">
    <source>
        <dbReference type="ARBA" id="ARBA00000082"/>
    </source>
</evidence>
<feature type="domain" description="Nucleoside diphosphate kinase-like" evidence="6">
    <location>
        <begin position="11"/>
        <end position="151"/>
    </location>
</feature>
<dbReference type="SMART" id="SM00562">
    <property type="entry name" value="NDK"/>
    <property type="match status" value="1"/>
</dbReference>
<comment type="catalytic activity">
    <reaction evidence="2">
        <text>a ribonucleoside 5'-diphosphate + ATP = a ribonucleoside 5'-triphosphate + ADP</text>
        <dbReference type="Rhea" id="RHEA:18113"/>
        <dbReference type="ChEBI" id="CHEBI:30616"/>
        <dbReference type="ChEBI" id="CHEBI:57930"/>
        <dbReference type="ChEBI" id="CHEBI:61557"/>
        <dbReference type="ChEBI" id="CHEBI:456216"/>
        <dbReference type="EC" id="2.7.4.6"/>
    </reaction>
</comment>
<proteinExistence type="inferred from homology"/>
<evidence type="ECO:0000313" key="8">
    <source>
        <dbReference type="Proteomes" id="UP001497512"/>
    </source>
</evidence>
<evidence type="ECO:0000256" key="2">
    <source>
        <dbReference type="ARBA" id="ARBA00000937"/>
    </source>
</evidence>
<dbReference type="InterPro" id="IPR036850">
    <property type="entry name" value="NDK-like_dom_sf"/>
</dbReference>
<dbReference type="Pfam" id="PF00334">
    <property type="entry name" value="NDK"/>
    <property type="match status" value="1"/>
</dbReference>
<dbReference type="InterPro" id="IPR034907">
    <property type="entry name" value="NDK-like_dom"/>
</dbReference>
<dbReference type="PRINTS" id="PR01243">
    <property type="entry name" value="NUCDPKINASE"/>
</dbReference>
<dbReference type="PROSITE" id="PS51374">
    <property type="entry name" value="NDPK_LIKE"/>
    <property type="match status" value="1"/>
</dbReference>
<gene>
    <name evidence="7" type="ORF">CSSPTR1EN2_LOCUS17784</name>
</gene>
<dbReference type="PANTHER" id="PTHR46161:SF5">
    <property type="entry name" value="NUCLEOSIDE-DIPHOSPHATE KINASE"/>
    <property type="match status" value="1"/>
</dbReference>
<accession>A0ABP0UMQ1</accession>
<evidence type="ECO:0000256" key="3">
    <source>
        <dbReference type="ARBA" id="ARBA00008142"/>
    </source>
</evidence>
<protein>
    <recommendedName>
        <fullName evidence="6">Nucleoside diphosphate kinase-like domain-containing protein</fullName>
    </recommendedName>
</protein>
<reference evidence="7" key="1">
    <citation type="submission" date="2024-02" db="EMBL/GenBank/DDBJ databases">
        <authorList>
            <consortium name="ELIXIR-Norway"/>
            <consortium name="Elixir Norway"/>
        </authorList>
    </citation>
    <scope>NUCLEOTIDE SEQUENCE</scope>
</reference>
<evidence type="ECO:0000256" key="4">
    <source>
        <dbReference type="PROSITE-ProRule" id="PRU00706"/>
    </source>
</evidence>
<dbReference type="EMBL" id="OZ019897">
    <property type="protein sequence ID" value="CAK9225670.1"/>
    <property type="molecule type" value="Genomic_DNA"/>
</dbReference>
<dbReference type="Gene3D" id="1.20.890.10">
    <property type="entry name" value="cAMP-dependent protein kinase regulatory subunit, dimerization-anchoring domain"/>
    <property type="match status" value="1"/>
</dbReference>
<evidence type="ECO:0000256" key="5">
    <source>
        <dbReference type="RuleBase" id="RU004011"/>
    </source>
</evidence>
<dbReference type="Gene3D" id="3.30.70.141">
    <property type="entry name" value="Nucleoside diphosphate kinase-like domain"/>
    <property type="match status" value="1"/>
</dbReference>
<dbReference type="InterPro" id="IPR007858">
    <property type="entry name" value="Dpy-30_motif"/>
</dbReference>
<dbReference type="PANTHER" id="PTHR46161">
    <property type="entry name" value="NUCLEOSIDE DIPHOSPHATE KINASE"/>
    <property type="match status" value="1"/>
</dbReference>
<name>A0ABP0UMQ1_9BRYO</name>
<dbReference type="Pfam" id="PF05186">
    <property type="entry name" value="Dpy-30"/>
    <property type="match status" value="1"/>
</dbReference>
<sequence length="231" mass="26544">MVRITSALFPMDSTLCIIKPDAMRVGYKSAICHMIHIFGFNVIAEGRFKFTRVRAEQFYQAHAKMPYFETLIRFMISRSVHVMVLVRDNCCRAFRALLGPKDSNRARREAPQTIRAIYGIDGRMNAIHGSDNPTLAEKEIKFFFPTVILEPYPSSTEAIEYFKLNLQPILLKGLTAMAKLKPASDTINAVRWLATWLHDNNPRLPLICVCHEAKEAFSKKQEKPIMEFPFF</sequence>
<dbReference type="SUPFAM" id="SSF54919">
    <property type="entry name" value="Nucleoside diphosphate kinase, NDK"/>
    <property type="match status" value="1"/>
</dbReference>
<keyword evidence="8" id="KW-1185">Reference proteome</keyword>
<dbReference type="CDD" id="cd22983">
    <property type="entry name" value="DD_CrRSP23-like"/>
    <property type="match status" value="1"/>
</dbReference>
<comment type="catalytic activity">
    <reaction evidence="1">
        <text>a 2'-deoxyribonucleoside 5'-diphosphate + ATP = a 2'-deoxyribonucleoside 5'-triphosphate + ADP</text>
        <dbReference type="Rhea" id="RHEA:44640"/>
        <dbReference type="ChEBI" id="CHEBI:30616"/>
        <dbReference type="ChEBI" id="CHEBI:61560"/>
        <dbReference type="ChEBI" id="CHEBI:73316"/>
        <dbReference type="ChEBI" id="CHEBI:456216"/>
        <dbReference type="EC" id="2.7.4.6"/>
    </reaction>
</comment>
<organism evidence="7 8">
    <name type="scientific">Sphagnum troendelagicum</name>
    <dbReference type="NCBI Taxonomy" id="128251"/>
    <lineage>
        <taxon>Eukaryota</taxon>
        <taxon>Viridiplantae</taxon>
        <taxon>Streptophyta</taxon>
        <taxon>Embryophyta</taxon>
        <taxon>Bryophyta</taxon>
        <taxon>Sphagnophytina</taxon>
        <taxon>Sphagnopsida</taxon>
        <taxon>Sphagnales</taxon>
        <taxon>Sphagnaceae</taxon>
        <taxon>Sphagnum</taxon>
    </lineage>
</organism>
<evidence type="ECO:0000259" key="6">
    <source>
        <dbReference type="SMART" id="SM00562"/>
    </source>
</evidence>
<dbReference type="Proteomes" id="UP001497512">
    <property type="component" value="Chromosome 5"/>
</dbReference>
<dbReference type="InterPro" id="IPR001564">
    <property type="entry name" value="Nucleoside_diP_kinase"/>
</dbReference>
<evidence type="ECO:0000313" key="7">
    <source>
        <dbReference type="EMBL" id="CAK9225670.1"/>
    </source>
</evidence>
<comment type="caution">
    <text evidence="4">Lacks conserved residue(s) required for the propagation of feature annotation.</text>
</comment>